<protein>
    <recommendedName>
        <fullName evidence="1">DUF4351 domain-containing protein</fullName>
    </recommendedName>
</protein>
<evidence type="ECO:0000313" key="2">
    <source>
        <dbReference type="EMBL" id="MBB6084851.1"/>
    </source>
</evidence>
<gene>
    <name evidence="2" type="ORF">HNR28_002899</name>
</gene>
<dbReference type="EMBL" id="JACHIB010000017">
    <property type="protein sequence ID" value="MBB6084851.1"/>
    <property type="molecule type" value="Genomic_DNA"/>
</dbReference>
<dbReference type="InterPro" id="IPR025587">
    <property type="entry name" value="DUF4351"/>
</dbReference>
<organism evidence="2 3">
    <name type="scientific">Castellaniella defragrans</name>
    <name type="common">Alcaligenes defragrans</name>
    <dbReference type="NCBI Taxonomy" id="75697"/>
    <lineage>
        <taxon>Bacteria</taxon>
        <taxon>Pseudomonadati</taxon>
        <taxon>Pseudomonadota</taxon>
        <taxon>Betaproteobacteria</taxon>
        <taxon>Burkholderiales</taxon>
        <taxon>Alcaligenaceae</taxon>
        <taxon>Castellaniella</taxon>
    </lineage>
</organism>
<comment type="caution">
    <text evidence="2">The sequence shown here is derived from an EMBL/GenBank/DDBJ whole genome shotgun (WGS) entry which is preliminary data.</text>
</comment>
<sequence length="339" mass="38964">MPARNTTQPASAVVDDHDSPWKEALELYFSEALALLAPALHTEIDPAAAPDFLDKELQAIVLPGKKGRRFVDKLVQVRLRGGSDAWLLIHVEVERRLRGRQALTLFSWRMYEYRHRIQTRLMRQRGQTLPPQVYSLGILLNNPGVGDQLVYTDEHRGQGVRFTFPVVELESWRPRWDELEFLAPGNPFAVVVMAQLLANRYRDKRTRLGPKFDLARSLRRYGYAPETASQIYRLIEWMITLPKDLEPEYLRAVSALSEESKMTYVTLIEREGIKRGRVEGRAEGRAEGQADLLLRQIQRRFGAVDEATAQRIRSAQAQELETWSLNILDAETLEGVFRD</sequence>
<dbReference type="Pfam" id="PF14261">
    <property type="entry name" value="DUF4351"/>
    <property type="match status" value="1"/>
</dbReference>
<dbReference type="AlphaFoldDB" id="A0A7W9TQR8"/>
<evidence type="ECO:0000259" key="1">
    <source>
        <dbReference type="Pfam" id="PF14261"/>
    </source>
</evidence>
<reference evidence="2 3" key="1">
    <citation type="submission" date="2020-08" db="EMBL/GenBank/DDBJ databases">
        <title>Genomic Encyclopedia of Type Strains, Phase IV (KMG-IV): sequencing the most valuable type-strain genomes for metagenomic binning, comparative biology and taxonomic classification.</title>
        <authorList>
            <person name="Goeker M."/>
        </authorList>
    </citation>
    <scope>NUCLEOTIDE SEQUENCE [LARGE SCALE GENOMIC DNA]</scope>
    <source>
        <strain evidence="2 3">DSM 12141</strain>
    </source>
</reference>
<dbReference type="RefSeq" id="WP_151023996.1">
    <property type="nucleotide sequence ID" value="NZ_JACHIB010000017.1"/>
</dbReference>
<dbReference type="PANTHER" id="PTHR35586">
    <property type="entry name" value="SLL1691 PROTEIN"/>
    <property type="match status" value="1"/>
</dbReference>
<name>A0A7W9TQR8_CASDE</name>
<evidence type="ECO:0000313" key="3">
    <source>
        <dbReference type="Proteomes" id="UP000541136"/>
    </source>
</evidence>
<feature type="domain" description="DUF4351" evidence="1">
    <location>
        <begin position="283"/>
        <end position="334"/>
    </location>
</feature>
<accession>A0A7W9TQR8</accession>
<proteinExistence type="predicted"/>
<dbReference type="PANTHER" id="PTHR35586:SF1">
    <property type="entry name" value="SLL1691 PROTEIN"/>
    <property type="match status" value="1"/>
</dbReference>
<dbReference type="Proteomes" id="UP000541136">
    <property type="component" value="Unassembled WGS sequence"/>
</dbReference>